<protein>
    <recommendedName>
        <fullName evidence="3">Ig-like domain-containing protein</fullName>
    </recommendedName>
</protein>
<evidence type="ECO:0000313" key="2">
    <source>
        <dbReference type="Proteomes" id="UP000616769"/>
    </source>
</evidence>
<evidence type="ECO:0008006" key="3">
    <source>
        <dbReference type="Google" id="ProtNLM"/>
    </source>
</evidence>
<dbReference type="EMBL" id="JXLN01010700">
    <property type="protein sequence ID" value="KPM06203.1"/>
    <property type="molecule type" value="Genomic_DNA"/>
</dbReference>
<organism evidence="1 2">
    <name type="scientific">Sarcoptes scabiei</name>
    <name type="common">Itch mite</name>
    <name type="synonym">Acarus scabiei</name>
    <dbReference type="NCBI Taxonomy" id="52283"/>
    <lineage>
        <taxon>Eukaryota</taxon>
        <taxon>Metazoa</taxon>
        <taxon>Ecdysozoa</taxon>
        <taxon>Arthropoda</taxon>
        <taxon>Chelicerata</taxon>
        <taxon>Arachnida</taxon>
        <taxon>Acari</taxon>
        <taxon>Acariformes</taxon>
        <taxon>Sarcoptiformes</taxon>
        <taxon>Astigmata</taxon>
        <taxon>Psoroptidia</taxon>
        <taxon>Sarcoptoidea</taxon>
        <taxon>Sarcoptidae</taxon>
        <taxon>Sarcoptinae</taxon>
        <taxon>Sarcoptes</taxon>
    </lineage>
</organism>
<gene>
    <name evidence="1" type="ORF">QR98_0046760</name>
</gene>
<evidence type="ECO:0000313" key="1">
    <source>
        <dbReference type="EMBL" id="KPM06203.1"/>
    </source>
</evidence>
<dbReference type="InterPro" id="IPR036179">
    <property type="entry name" value="Ig-like_dom_sf"/>
</dbReference>
<dbReference type="Proteomes" id="UP000616769">
    <property type="component" value="Unassembled WGS sequence"/>
</dbReference>
<proteinExistence type="predicted"/>
<reference evidence="1 2" key="1">
    <citation type="journal article" date="2015" name="Parasit. Vectors">
        <title>Draft genome of the scabies mite.</title>
        <authorList>
            <person name="Rider S.D.Jr."/>
            <person name="Morgan M.S."/>
            <person name="Arlian L.G."/>
        </authorList>
    </citation>
    <scope>NUCLEOTIDE SEQUENCE [LARGE SCALE GENOMIC DNA]</scope>
    <source>
        <strain evidence="1">Arlian Lab</strain>
    </source>
</reference>
<sequence>MPGIDLLEGNPPSEFHWTFESAKPFKHRELTRSEIQPTIAIGSQLILDKFTAQKVSASYGKNHPSDESLADDKFYASRVLSGNYTCVATNSHGSSSSTLTINVFCKCC</sequence>
<dbReference type="SUPFAM" id="SSF48726">
    <property type="entry name" value="Immunoglobulin"/>
    <property type="match status" value="1"/>
</dbReference>
<dbReference type="OrthoDB" id="6106100at2759"/>
<comment type="caution">
    <text evidence="1">The sequence shown here is derived from an EMBL/GenBank/DDBJ whole genome shotgun (WGS) entry which is preliminary data.</text>
</comment>
<name>A0A132A5F6_SARSC</name>
<accession>A0A132A5F6</accession>
<dbReference type="AlphaFoldDB" id="A0A132A5F6"/>
<dbReference type="VEuPathDB" id="VectorBase:SSCA003937"/>
<dbReference type="InterPro" id="IPR013783">
    <property type="entry name" value="Ig-like_fold"/>
</dbReference>
<dbReference type="Gene3D" id="2.60.40.10">
    <property type="entry name" value="Immunoglobulins"/>
    <property type="match status" value="1"/>
</dbReference>